<reference evidence="3 4" key="1">
    <citation type="submission" date="2019-02" db="EMBL/GenBank/DDBJ databases">
        <title>Genome sequencing of the rare red list fungi Phellinidium pouzarii.</title>
        <authorList>
            <person name="Buettner E."/>
            <person name="Kellner H."/>
        </authorList>
    </citation>
    <scope>NUCLEOTIDE SEQUENCE [LARGE SCALE GENOMIC DNA]</scope>
    <source>
        <strain evidence="3 4">DSM 108285</strain>
    </source>
</reference>
<proteinExistence type="predicted"/>
<feature type="compositionally biased region" description="Basic and acidic residues" evidence="1">
    <location>
        <begin position="65"/>
        <end position="82"/>
    </location>
</feature>
<gene>
    <name evidence="3" type="ORF">EW145_g5615</name>
</gene>
<accession>A0A4S4KZI6</accession>
<feature type="region of interest" description="Disordered" evidence="1">
    <location>
        <begin position="59"/>
        <end position="82"/>
    </location>
</feature>
<comment type="caution">
    <text evidence="3">The sequence shown here is derived from an EMBL/GenBank/DDBJ whole genome shotgun (WGS) entry which is preliminary data.</text>
</comment>
<evidence type="ECO:0000313" key="3">
    <source>
        <dbReference type="EMBL" id="THH04314.1"/>
    </source>
</evidence>
<sequence>MRSVVQCFSARASVARTRTATVTTIDGRHHLSHGHRRERFIHGRLSHLAAVRTRLLSTQNRGLGKRSDDAKNGTRVGPEHKEEPIQHNENLTLPLAFPGSPGGGSGGSGGGGLFPITRSPFFDAALTTLIGLGMAGGGFNAWGMQMEKAFEAGYDPALEVASHAKTGDVHRYALDEQEHVVEHLRRREQDLGTGKTTMVFDAMTKVNAECVAVCDAHPDMEVFRLRLGKALNYEYNEDTQTGLFQRRDPREGGPPLDIERALNKLEKVAMRRARRLGRPLILVFNNVHFFQHTEEGRNMLLQLQQRAESWAESRIMTMVFSTDDFWPYLVMRKSASRMLMLSIYDLKKHEAIQAARRLRRSHMHPNKHPNEPIESDDTFKTALSYVGGRLSFIGKLVKAPDVVAFAKDMVQNEKGWLLSQIGLIPDHDDDVMDEQKWSSCSWLLLREFVRLYNEHEENDVHKGGEECEEFYLPSVSYHRARQLMTRTDFIDELDRSNIIAIDLNYNIRPDSMVILQAAKEVVETPGFDEMLDSVRERIDEIESLHRTRELTFKDVSSGDRIKLVVDKGGALLVDG</sequence>
<dbReference type="EMBL" id="SGPK01000355">
    <property type="protein sequence ID" value="THH04314.1"/>
    <property type="molecule type" value="Genomic_DNA"/>
</dbReference>
<evidence type="ECO:0000313" key="4">
    <source>
        <dbReference type="Proteomes" id="UP000308199"/>
    </source>
</evidence>
<evidence type="ECO:0000256" key="1">
    <source>
        <dbReference type="SAM" id="MobiDB-lite"/>
    </source>
</evidence>
<evidence type="ECO:0000259" key="2">
    <source>
        <dbReference type="Pfam" id="PF24913"/>
    </source>
</evidence>
<dbReference type="Pfam" id="PF24913">
    <property type="entry name" value="WHD_AAA_fung"/>
    <property type="match status" value="1"/>
</dbReference>
<feature type="domain" description="AAA protein C-terminal winged helix" evidence="2">
    <location>
        <begin position="419"/>
        <end position="542"/>
    </location>
</feature>
<name>A0A4S4KZI6_9AGAM</name>
<keyword evidence="4" id="KW-1185">Reference proteome</keyword>
<dbReference type="PANTHER" id="PTHR36168:SF1">
    <property type="entry name" value="ORC1-LIKE AAA ATPASE DOMAIN-CONTAINING PROTEIN"/>
    <property type="match status" value="1"/>
</dbReference>
<dbReference type="OrthoDB" id="511599at2759"/>
<organism evidence="3 4">
    <name type="scientific">Phellinidium pouzarii</name>
    <dbReference type="NCBI Taxonomy" id="167371"/>
    <lineage>
        <taxon>Eukaryota</taxon>
        <taxon>Fungi</taxon>
        <taxon>Dikarya</taxon>
        <taxon>Basidiomycota</taxon>
        <taxon>Agaricomycotina</taxon>
        <taxon>Agaricomycetes</taxon>
        <taxon>Hymenochaetales</taxon>
        <taxon>Hymenochaetaceae</taxon>
        <taxon>Phellinidium</taxon>
    </lineage>
</organism>
<dbReference type="Proteomes" id="UP000308199">
    <property type="component" value="Unassembled WGS sequence"/>
</dbReference>
<protein>
    <recommendedName>
        <fullName evidence="2">AAA protein C-terminal winged helix domain-containing protein</fullName>
    </recommendedName>
</protein>
<dbReference type="AlphaFoldDB" id="A0A4S4KZI6"/>
<dbReference type="InterPro" id="IPR056808">
    <property type="entry name" value="HTH_AAA"/>
</dbReference>
<dbReference type="PANTHER" id="PTHR36168">
    <property type="entry name" value="CHROMOSOME 1, WHOLE GENOME SHOTGUN SEQUENCE"/>
    <property type="match status" value="1"/>
</dbReference>